<feature type="compositionally biased region" description="Polar residues" evidence="1">
    <location>
        <begin position="37"/>
        <end position="53"/>
    </location>
</feature>
<organism evidence="2 3">
    <name type="scientific">Liparis tanakae</name>
    <name type="common">Tanaka's snailfish</name>
    <dbReference type="NCBI Taxonomy" id="230148"/>
    <lineage>
        <taxon>Eukaryota</taxon>
        <taxon>Metazoa</taxon>
        <taxon>Chordata</taxon>
        <taxon>Craniata</taxon>
        <taxon>Vertebrata</taxon>
        <taxon>Euteleostomi</taxon>
        <taxon>Actinopterygii</taxon>
        <taxon>Neopterygii</taxon>
        <taxon>Teleostei</taxon>
        <taxon>Neoteleostei</taxon>
        <taxon>Acanthomorphata</taxon>
        <taxon>Eupercaria</taxon>
        <taxon>Perciformes</taxon>
        <taxon>Cottioidei</taxon>
        <taxon>Cottales</taxon>
        <taxon>Liparidae</taxon>
        <taxon>Liparis</taxon>
    </lineage>
</organism>
<accession>A0A4Z2F6Y7</accession>
<sequence>MTRFTATEGKLENNDVSELSSNVRGDSSFIHPAVAQGVNSQDPRCTFSSLMNDSTTASTPASTPASKTASKTASPSVYLSFYIFL</sequence>
<evidence type="ECO:0000256" key="1">
    <source>
        <dbReference type="SAM" id="MobiDB-lite"/>
    </source>
</evidence>
<feature type="compositionally biased region" description="Polar residues" evidence="1">
    <location>
        <begin position="14"/>
        <end position="25"/>
    </location>
</feature>
<keyword evidence="3" id="KW-1185">Reference proteome</keyword>
<comment type="caution">
    <text evidence="2">The sequence shown here is derived from an EMBL/GenBank/DDBJ whole genome shotgun (WGS) entry which is preliminary data.</text>
</comment>
<dbReference type="AlphaFoldDB" id="A0A4Z2F6Y7"/>
<name>A0A4Z2F6Y7_9TELE</name>
<dbReference type="EMBL" id="SRLO01001591">
    <property type="protein sequence ID" value="TNN36640.1"/>
    <property type="molecule type" value="Genomic_DNA"/>
</dbReference>
<protein>
    <submittedName>
        <fullName evidence="2">Uncharacterized protein</fullName>
    </submittedName>
</protein>
<feature type="region of interest" description="Disordered" evidence="1">
    <location>
        <begin position="1"/>
        <end position="73"/>
    </location>
</feature>
<dbReference type="Proteomes" id="UP000314294">
    <property type="component" value="Unassembled WGS sequence"/>
</dbReference>
<evidence type="ECO:0000313" key="2">
    <source>
        <dbReference type="EMBL" id="TNN36640.1"/>
    </source>
</evidence>
<feature type="compositionally biased region" description="Low complexity" evidence="1">
    <location>
        <begin position="54"/>
        <end position="73"/>
    </location>
</feature>
<evidence type="ECO:0000313" key="3">
    <source>
        <dbReference type="Proteomes" id="UP000314294"/>
    </source>
</evidence>
<proteinExistence type="predicted"/>
<reference evidence="2 3" key="1">
    <citation type="submission" date="2019-03" db="EMBL/GenBank/DDBJ databases">
        <title>First draft genome of Liparis tanakae, snailfish: a comprehensive survey of snailfish specific genes.</title>
        <authorList>
            <person name="Kim W."/>
            <person name="Song I."/>
            <person name="Jeong J.-H."/>
            <person name="Kim D."/>
            <person name="Kim S."/>
            <person name="Ryu S."/>
            <person name="Song J.Y."/>
            <person name="Lee S.K."/>
        </authorList>
    </citation>
    <scope>NUCLEOTIDE SEQUENCE [LARGE SCALE GENOMIC DNA]</scope>
    <source>
        <tissue evidence="2">Muscle</tissue>
    </source>
</reference>
<gene>
    <name evidence="2" type="ORF">EYF80_053199</name>
</gene>